<dbReference type="InParanoid" id="W7XHJ2"/>
<feature type="signal peptide" evidence="1">
    <location>
        <begin position="1"/>
        <end position="19"/>
    </location>
</feature>
<keyword evidence="3" id="KW-1185">Reference proteome</keyword>
<evidence type="ECO:0000313" key="3">
    <source>
        <dbReference type="Proteomes" id="UP000009168"/>
    </source>
</evidence>
<dbReference type="KEGG" id="tet:TTHERM_001012064"/>
<organism evidence="2 3">
    <name type="scientific">Tetrahymena thermophila (strain SB210)</name>
    <dbReference type="NCBI Taxonomy" id="312017"/>
    <lineage>
        <taxon>Eukaryota</taxon>
        <taxon>Sar</taxon>
        <taxon>Alveolata</taxon>
        <taxon>Ciliophora</taxon>
        <taxon>Intramacronucleata</taxon>
        <taxon>Oligohymenophorea</taxon>
        <taxon>Hymenostomatida</taxon>
        <taxon>Tetrahymenina</taxon>
        <taxon>Tetrahymenidae</taxon>
        <taxon>Tetrahymena</taxon>
    </lineage>
</organism>
<dbReference type="Proteomes" id="UP000009168">
    <property type="component" value="Unassembled WGS sequence"/>
</dbReference>
<dbReference type="AlphaFoldDB" id="W7XHJ2"/>
<name>W7XHJ2_TETTS</name>
<protein>
    <recommendedName>
        <fullName evidence="4">Transmembrane protein</fullName>
    </recommendedName>
</protein>
<gene>
    <name evidence="2" type="ORF">TTHERM_001012064</name>
</gene>
<proteinExistence type="predicted"/>
<reference evidence="3" key="1">
    <citation type="journal article" date="2006" name="PLoS Biol.">
        <title>Macronuclear genome sequence of the ciliate Tetrahymena thermophila, a model eukaryote.</title>
        <authorList>
            <person name="Eisen J.A."/>
            <person name="Coyne R.S."/>
            <person name="Wu M."/>
            <person name="Wu D."/>
            <person name="Thiagarajan M."/>
            <person name="Wortman J.R."/>
            <person name="Badger J.H."/>
            <person name="Ren Q."/>
            <person name="Amedeo P."/>
            <person name="Jones K.M."/>
            <person name="Tallon L.J."/>
            <person name="Delcher A.L."/>
            <person name="Salzberg S.L."/>
            <person name="Silva J.C."/>
            <person name="Haas B.J."/>
            <person name="Majoros W.H."/>
            <person name="Farzad M."/>
            <person name="Carlton J.M."/>
            <person name="Smith R.K. Jr."/>
            <person name="Garg J."/>
            <person name="Pearlman R.E."/>
            <person name="Karrer K.M."/>
            <person name="Sun L."/>
            <person name="Manning G."/>
            <person name="Elde N.C."/>
            <person name="Turkewitz A.P."/>
            <person name="Asai D.J."/>
            <person name="Wilkes D.E."/>
            <person name="Wang Y."/>
            <person name="Cai H."/>
            <person name="Collins K."/>
            <person name="Stewart B.A."/>
            <person name="Lee S.R."/>
            <person name="Wilamowska K."/>
            <person name="Weinberg Z."/>
            <person name="Ruzzo W.L."/>
            <person name="Wloga D."/>
            <person name="Gaertig J."/>
            <person name="Frankel J."/>
            <person name="Tsao C.-C."/>
            <person name="Gorovsky M.A."/>
            <person name="Keeling P.J."/>
            <person name="Waller R.F."/>
            <person name="Patron N.J."/>
            <person name="Cherry J.M."/>
            <person name="Stover N.A."/>
            <person name="Krieger C.J."/>
            <person name="del Toro C."/>
            <person name="Ryder H.F."/>
            <person name="Williamson S.C."/>
            <person name="Barbeau R.A."/>
            <person name="Hamilton E.P."/>
            <person name="Orias E."/>
        </authorList>
    </citation>
    <scope>NUCLEOTIDE SEQUENCE [LARGE SCALE GENOMIC DNA]</scope>
    <source>
        <strain evidence="3">SB210</strain>
    </source>
</reference>
<sequence>MKQITIIFILLAILTTIQADSATTCVENNTMPCQKTDQQCLVDFSSYNACLGTNNCAQKVSNNSAYAQCIQKCPTSNQIVQNYINTLLKCLSSSRIQTFTFVLILVYSLLY</sequence>
<evidence type="ECO:0000313" key="2">
    <source>
        <dbReference type="EMBL" id="EWS76748.1"/>
    </source>
</evidence>
<keyword evidence="1" id="KW-0732">Signal</keyword>
<feature type="chain" id="PRO_5004903695" description="Transmembrane protein" evidence="1">
    <location>
        <begin position="20"/>
        <end position="111"/>
    </location>
</feature>
<accession>W7XHJ2</accession>
<evidence type="ECO:0000256" key="1">
    <source>
        <dbReference type="SAM" id="SignalP"/>
    </source>
</evidence>
<dbReference type="RefSeq" id="XP_012650710.1">
    <property type="nucleotide sequence ID" value="XM_012795256.1"/>
</dbReference>
<evidence type="ECO:0008006" key="4">
    <source>
        <dbReference type="Google" id="ProtNLM"/>
    </source>
</evidence>
<dbReference type="EMBL" id="GG662865">
    <property type="protein sequence ID" value="EWS76748.1"/>
    <property type="molecule type" value="Genomic_DNA"/>
</dbReference>
<dbReference type="GeneID" id="24441399"/>